<evidence type="ECO:0000313" key="3">
    <source>
        <dbReference type="EnsemblMetazoa" id="ACUA011533-PA"/>
    </source>
</evidence>
<accession>A0A182M7P4</accession>
<evidence type="ECO:0000313" key="4">
    <source>
        <dbReference type="Proteomes" id="UP000075883"/>
    </source>
</evidence>
<reference evidence="4" key="1">
    <citation type="submission" date="2013-09" db="EMBL/GenBank/DDBJ databases">
        <title>The Genome Sequence of Anopheles culicifacies species A.</title>
        <authorList>
            <consortium name="The Broad Institute Genomics Platform"/>
            <person name="Neafsey D.E."/>
            <person name="Besansky N."/>
            <person name="Howell P."/>
            <person name="Walton C."/>
            <person name="Young S.K."/>
            <person name="Zeng Q."/>
            <person name="Gargeya S."/>
            <person name="Fitzgerald M."/>
            <person name="Haas B."/>
            <person name="Abouelleil A."/>
            <person name="Allen A.W."/>
            <person name="Alvarado L."/>
            <person name="Arachchi H.M."/>
            <person name="Berlin A.M."/>
            <person name="Chapman S.B."/>
            <person name="Gainer-Dewar J."/>
            <person name="Goldberg J."/>
            <person name="Griggs A."/>
            <person name="Gujja S."/>
            <person name="Hansen M."/>
            <person name="Howarth C."/>
            <person name="Imamovic A."/>
            <person name="Ireland A."/>
            <person name="Larimer J."/>
            <person name="McCowan C."/>
            <person name="Murphy C."/>
            <person name="Pearson M."/>
            <person name="Poon T.W."/>
            <person name="Priest M."/>
            <person name="Roberts A."/>
            <person name="Saif S."/>
            <person name="Shea T."/>
            <person name="Sisk P."/>
            <person name="Sykes S."/>
            <person name="Wortman J."/>
            <person name="Nusbaum C."/>
            <person name="Birren B."/>
        </authorList>
    </citation>
    <scope>NUCLEOTIDE SEQUENCE [LARGE SCALE GENOMIC DNA]</scope>
    <source>
        <strain evidence="4">A-37</strain>
    </source>
</reference>
<protein>
    <submittedName>
        <fullName evidence="3">Uncharacterized protein</fullName>
    </submittedName>
</protein>
<dbReference type="Proteomes" id="UP000075883">
    <property type="component" value="Unassembled WGS sequence"/>
</dbReference>
<evidence type="ECO:0000256" key="2">
    <source>
        <dbReference type="SAM" id="MobiDB-lite"/>
    </source>
</evidence>
<keyword evidence="4" id="KW-1185">Reference proteome</keyword>
<feature type="compositionally biased region" description="Polar residues" evidence="2">
    <location>
        <begin position="7"/>
        <end position="17"/>
    </location>
</feature>
<feature type="region of interest" description="Disordered" evidence="2">
    <location>
        <begin position="1"/>
        <end position="90"/>
    </location>
</feature>
<reference evidence="3" key="2">
    <citation type="submission" date="2020-05" db="UniProtKB">
        <authorList>
            <consortium name="EnsemblMetazoa"/>
        </authorList>
    </citation>
    <scope>IDENTIFICATION</scope>
    <source>
        <strain evidence="3">A-37</strain>
    </source>
</reference>
<dbReference type="EnsemblMetazoa" id="ACUA011533-RA">
    <property type="protein sequence ID" value="ACUA011533-PA"/>
    <property type="gene ID" value="ACUA011533"/>
</dbReference>
<sequence length="198" mass="21692">MSLKRPASTSTPENMLSTERKSMATAAPADRKVVTPKSKQSSNPKTPLAATKSPALATKQTSEVPKIAQSRRLGASAKMPERSSTSWPDKTLSNIVKVKHKKDSGLPVAWRKDLYGTRPGSAQARLETLRTALQQEVEEQKKAKASSSITIKRLENEKCLPKEKVSSLPSQSSKGSVLLVLFQNIQLESILIQLLKFQ</sequence>
<name>A0A182M7P4_9DIPT</name>
<dbReference type="EMBL" id="AXCM01004071">
    <property type="status" value="NOT_ANNOTATED_CDS"/>
    <property type="molecule type" value="Genomic_DNA"/>
</dbReference>
<keyword evidence="1" id="KW-0175">Coiled coil</keyword>
<dbReference type="AlphaFoldDB" id="A0A182M7P4"/>
<feature type="coiled-coil region" evidence="1">
    <location>
        <begin position="123"/>
        <end position="157"/>
    </location>
</feature>
<dbReference type="VEuPathDB" id="VectorBase:ACUA011533"/>
<organism evidence="3 4">
    <name type="scientific">Anopheles culicifacies</name>
    <dbReference type="NCBI Taxonomy" id="139723"/>
    <lineage>
        <taxon>Eukaryota</taxon>
        <taxon>Metazoa</taxon>
        <taxon>Ecdysozoa</taxon>
        <taxon>Arthropoda</taxon>
        <taxon>Hexapoda</taxon>
        <taxon>Insecta</taxon>
        <taxon>Pterygota</taxon>
        <taxon>Neoptera</taxon>
        <taxon>Endopterygota</taxon>
        <taxon>Diptera</taxon>
        <taxon>Nematocera</taxon>
        <taxon>Culicoidea</taxon>
        <taxon>Culicidae</taxon>
        <taxon>Anophelinae</taxon>
        <taxon>Anopheles</taxon>
        <taxon>culicifacies species complex</taxon>
    </lineage>
</organism>
<evidence type="ECO:0000256" key="1">
    <source>
        <dbReference type="SAM" id="Coils"/>
    </source>
</evidence>
<proteinExistence type="predicted"/>
<dbReference type="STRING" id="139723.A0A182M7P4"/>